<comment type="caution">
    <text evidence="1">The sequence shown here is derived from an EMBL/GenBank/DDBJ whole genome shotgun (WGS) entry which is preliminary data.</text>
</comment>
<organism evidence="1 2">
    <name type="scientific">Lentzea roselyniae</name>
    <dbReference type="NCBI Taxonomy" id="531940"/>
    <lineage>
        <taxon>Bacteria</taxon>
        <taxon>Bacillati</taxon>
        <taxon>Actinomycetota</taxon>
        <taxon>Actinomycetes</taxon>
        <taxon>Pseudonocardiales</taxon>
        <taxon>Pseudonocardiaceae</taxon>
        <taxon>Lentzea</taxon>
    </lineage>
</organism>
<dbReference type="EMBL" id="BAABBE010000047">
    <property type="protein sequence ID" value="GAA3684551.1"/>
    <property type="molecule type" value="Genomic_DNA"/>
</dbReference>
<name>A0ABP7CD17_9PSEU</name>
<evidence type="ECO:0000313" key="2">
    <source>
        <dbReference type="Proteomes" id="UP001500711"/>
    </source>
</evidence>
<dbReference type="Proteomes" id="UP001500711">
    <property type="component" value="Unassembled WGS sequence"/>
</dbReference>
<accession>A0ABP7CD17</accession>
<proteinExistence type="predicted"/>
<keyword evidence="2" id="KW-1185">Reference proteome</keyword>
<gene>
    <name evidence="1" type="ORF">GCM10022267_84170</name>
</gene>
<reference evidence="2" key="1">
    <citation type="journal article" date="2019" name="Int. J. Syst. Evol. Microbiol.">
        <title>The Global Catalogue of Microorganisms (GCM) 10K type strain sequencing project: providing services to taxonomists for standard genome sequencing and annotation.</title>
        <authorList>
            <consortium name="The Broad Institute Genomics Platform"/>
            <consortium name="The Broad Institute Genome Sequencing Center for Infectious Disease"/>
            <person name="Wu L."/>
            <person name="Ma J."/>
        </authorList>
    </citation>
    <scope>NUCLEOTIDE SEQUENCE [LARGE SCALE GENOMIC DNA]</scope>
    <source>
        <strain evidence="2">JCM 17494</strain>
    </source>
</reference>
<protein>
    <submittedName>
        <fullName evidence="1">Uncharacterized protein</fullName>
    </submittedName>
</protein>
<sequence length="76" mass="8286">MPGRYDLDTIAADNAVRRNTGNVTTDSLWGAVSAPGGFRLDNSRSDRDYMYATSVGEAKRNTGSPDGSAIWVFERK</sequence>
<dbReference type="RefSeq" id="WP_346136627.1">
    <property type="nucleotide sequence ID" value="NZ_BAABBE010000047.1"/>
</dbReference>
<evidence type="ECO:0000313" key="1">
    <source>
        <dbReference type="EMBL" id="GAA3684551.1"/>
    </source>
</evidence>